<evidence type="ECO:0000256" key="2">
    <source>
        <dbReference type="ARBA" id="ARBA00022692"/>
    </source>
</evidence>
<keyword evidence="3" id="KW-1133">Transmembrane helix</keyword>
<dbReference type="PANTHER" id="PTHR12011">
    <property type="entry name" value="ADHESION G-PROTEIN COUPLED RECEPTOR"/>
    <property type="match status" value="1"/>
</dbReference>
<evidence type="ECO:0000313" key="8">
    <source>
        <dbReference type="Proteomes" id="UP001529510"/>
    </source>
</evidence>
<protein>
    <recommendedName>
        <fullName evidence="6">GAIN-B domain-containing protein</fullName>
    </recommendedName>
</protein>
<dbReference type="Proteomes" id="UP001529510">
    <property type="component" value="Unassembled WGS sequence"/>
</dbReference>
<dbReference type="EMBL" id="JAMKFB020000011">
    <property type="protein sequence ID" value="KAL0181643.1"/>
    <property type="molecule type" value="Genomic_DNA"/>
</dbReference>
<keyword evidence="2" id="KW-0812">Transmembrane</keyword>
<dbReference type="AlphaFoldDB" id="A0ABD0Q5S7"/>
<sequence length="56" mass="6240">YSQSMMGHWSLDGCARTRVNATHTSCSCNHLTHFAILILNYCCPLLDPSQITMAPK</sequence>
<dbReference type="Gene3D" id="2.60.220.50">
    <property type="match status" value="1"/>
</dbReference>
<evidence type="ECO:0000256" key="5">
    <source>
        <dbReference type="ARBA" id="ARBA00023157"/>
    </source>
</evidence>
<comment type="caution">
    <text evidence="7">The sequence shown here is derived from an EMBL/GenBank/DDBJ whole genome shotgun (WGS) entry which is preliminary data.</text>
</comment>
<accession>A0ABD0Q5S7</accession>
<keyword evidence="5" id="KW-1015">Disulfide bond</keyword>
<dbReference type="PANTHER" id="PTHR12011:SF59">
    <property type="entry name" value="ADHESION G PROTEIN-COUPLED RECEPTOR L4"/>
    <property type="match status" value="1"/>
</dbReference>
<feature type="non-terminal residue" evidence="7">
    <location>
        <position position="1"/>
    </location>
</feature>
<dbReference type="InterPro" id="IPR000203">
    <property type="entry name" value="GPS"/>
</dbReference>
<organism evidence="7 8">
    <name type="scientific">Cirrhinus mrigala</name>
    <name type="common">Mrigala</name>
    <dbReference type="NCBI Taxonomy" id="683832"/>
    <lineage>
        <taxon>Eukaryota</taxon>
        <taxon>Metazoa</taxon>
        <taxon>Chordata</taxon>
        <taxon>Craniata</taxon>
        <taxon>Vertebrata</taxon>
        <taxon>Euteleostomi</taxon>
        <taxon>Actinopterygii</taxon>
        <taxon>Neopterygii</taxon>
        <taxon>Teleostei</taxon>
        <taxon>Ostariophysi</taxon>
        <taxon>Cypriniformes</taxon>
        <taxon>Cyprinidae</taxon>
        <taxon>Labeoninae</taxon>
        <taxon>Labeonini</taxon>
        <taxon>Cirrhinus</taxon>
    </lineage>
</organism>
<gene>
    <name evidence="7" type="ORF">M9458_024049</name>
</gene>
<proteinExistence type="predicted"/>
<evidence type="ECO:0000256" key="3">
    <source>
        <dbReference type="ARBA" id="ARBA00022989"/>
    </source>
</evidence>
<reference evidence="7 8" key="1">
    <citation type="submission" date="2024-05" db="EMBL/GenBank/DDBJ databases">
        <title>Genome sequencing and assembly of Indian major carp, Cirrhinus mrigala (Hamilton, 1822).</title>
        <authorList>
            <person name="Mohindra V."/>
            <person name="Chowdhury L.M."/>
            <person name="Lal K."/>
            <person name="Jena J.K."/>
        </authorList>
    </citation>
    <scope>NUCLEOTIDE SEQUENCE [LARGE SCALE GENOMIC DNA]</scope>
    <source>
        <strain evidence="7">CM1030</strain>
        <tissue evidence="7">Blood</tissue>
    </source>
</reference>
<dbReference type="InterPro" id="IPR057244">
    <property type="entry name" value="GAIN_B"/>
</dbReference>
<keyword evidence="8" id="KW-1185">Reference proteome</keyword>
<comment type="subcellular location">
    <subcellularLocation>
        <location evidence="1">Membrane</location>
    </subcellularLocation>
</comment>
<evidence type="ECO:0000256" key="1">
    <source>
        <dbReference type="ARBA" id="ARBA00004370"/>
    </source>
</evidence>
<name>A0ABD0Q5S7_CIRMR</name>
<dbReference type="Pfam" id="PF01825">
    <property type="entry name" value="GPS"/>
    <property type="match status" value="1"/>
</dbReference>
<dbReference type="GO" id="GO:0016020">
    <property type="term" value="C:membrane"/>
    <property type="evidence" value="ECO:0007669"/>
    <property type="project" value="UniProtKB-SubCell"/>
</dbReference>
<evidence type="ECO:0000259" key="6">
    <source>
        <dbReference type="PROSITE" id="PS50221"/>
    </source>
</evidence>
<dbReference type="InterPro" id="IPR046338">
    <property type="entry name" value="GAIN_dom_sf"/>
</dbReference>
<keyword evidence="4" id="KW-0472">Membrane</keyword>
<dbReference type="PROSITE" id="PS50221">
    <property type="entry name" value="GAIN_B"/>
    <property type="match status" value="1"/>
</dbReference>
<evidence type="ECO:0000256" key="4">
    <source>
        <dbReference type="ARBA" id="ARBA00023136"/>
    </source>
</evidence>
<feature type="domain" description="GAIN-B" evidence="6">
    <location>
        <begin position="1"/>
        <end position="44"/>
    </location>
</feature>
<evidence type="ECO:0000313" key="7">
    <source>
        <dbReference type="EMBL" id="KAL0181643.1"/>
    </source>
</evidence>